<dbReference type="Pfam" id="PF03795">
    <property type="entry name" value="YCII"/>
    <property type="match status" value="1"/>
</dbReference>
<dbReference type="Proteomes" id="UP000199515">
    <property type="component" value="Unassembled WGS sequence"/>
</dbReference>
<sequence length="143" mass="15890">MRYMFLVKGDENTEAGTMPGPEVFEAMNKYNEELIAAGVMLAAEGLAPSSHGLKVRYEGNGKTTVTDGPFTETKELLAGFWLLQVKSREEAIEWAQRAPFGDGFELEVRRIFAPEDLPEGAVPQEVLEKEAQWREANEKPIGS</sequence>
<gene>
    <name evidence="3" type="ORF">SAMN05421504_1011144</name>
</gene>
<comment type="similarity">
    <text evidence="1">Belongs to the YciI family.</text>
</comment>
<dbReference type="PANTHER" id="PTHR35174">
    <property type="entry name" value="BLL7171 PROTEIN-RELATED"/>
    <property type="match status" value="1"/>
</dbReference>
<dbReference type="EMBL" id="FNON01000001">
    <property type="protein sequence ID" value="SDW64586.1"/>
    <property type="molecule type" value="Genomic_DNA"/>
</dbReference>
<dbReference type="STRING" id="589385.SAMN05421504_1011144"/>
<organism evidence="3 4">
    <name type="scientific">Amycolatopsis xylanica</name>
    <dbReference type="NCBI Taxonomy" id="589385"/>
    <lineage>
        <taxon>Bacteria</taxon>
        <taxon>Bacillati</taxon>
        <taxon>Actinomycetota</taxon>
        <taxon>Actinomycetes</taxon>
        <taxon>Pseudonocardiales</taxon>
        <taxon>Pseudonocardiaceae</taxon>
        <taxon>Amycolatopsis</taxon>
    </lineage>
</organism>
<feature type="domain" description="YCII-related" evidence="2">
    <location>
        <begin position="1"/>
        <end position="111"/>
    </location>
</feature>
<evidence type="ECO:0000256" key="1">
    <source>
        <dbReference type="ARBA" id="ARBA00007689"/>
    </source>
</evidence>
<proteinExistence type="inferred from homology"/>
<protein>
    <submittedName>
        <fullName evidence="3">Uncharacterized conserved protein</fullName>
    </submittedName>
</protein>
<dbReference type="Gene3D" id="3.30.70.1060">
    <property type="entry name" value="Dimeric alpha+beta barrel"/>
    <property type="match status" value="1"/>
</dbReference>
<evidence type="ECO:0000259" key="2">
    <source>
        <dbReference type="Pfam" id="PF03795"/>
    </source>
</evidence>
<dbReference type="OrthoDB" id="668782at2"/>
<reference evidence="3 4" key="1">
    <citation type="submission" date="2016-10" db="EMBL/GenBank/DDBJ databases">
        <authorList>
            <person name="de Groot N.N."/>
        </authorList>
    </citation>
    <scope>NUCLEOTIDE SEQUENCE [LARGE SCALE GENOMIC DNA]</scope>
    <source>
        <strain evidence="3 4">CPCC 202699</strain>
    </source>
</reference>
<dbReference type="InterPro" id="IPR011008">
    <property type="entry name" value="Dimeric_a/b-barrel"/>
</dbReference>
<keyword evidence="4" id="KW-1185">Reference proteome</keyword>
<dbReference type="PANTHER" id="PTHR35174:SF4">
    <property type="entry name" value="BLL7163 PROTEIN"/>
    <property type="match status" value="1"/>
</dbReference>
<dbReference type="RefSeq" id="WP_091287410.1">
    <property type="nucleotide sequence ID" value="NZ_FNON01000001.1"/>
</dbReference>
<dbReference type="InterPro" id="IPR005545">
    <property type="entry name" value="YCII"/>
</dbReference>
<accession>A0A1H2V8B9</accession>
<name>A0A1H2V8B9_9PSEU</name>
<evidence type="ECO:0000313" key="4">
    <source>
        <dbReference type="Proteomes" id="UP000199515"/>
    </source>
</evidence>
<evidence type="ECO:0000313" key="3">
    <source>
        <dbReference type="EMBL" id="SDW64586.1"/>
    </source>
</evidence>
<dbReference type="AlphaFoldDB" id="A0A1H2V8B9"/>
<dbReference type="SUPFAM" id="SSF54909">
    <property type="entry name" value="Dimeric alpha+beta barrel"/>
    <property type="match status" value="1"/>
</dbReference>